<dbReference type="AlphaFoldDB" id="A0A016W2M9"/>
<gene>
    <name evidence="1" type="primary">Acey_s0001.g152</name>
    <name evidence="1" type="ORF">Y032_0001g152</name>
</gene>
<name>A0A016W2M9_9BILA</name>
<reference evidence="2" key="1">
    <citation type="journal article" date="2015" name="Nat. Genet.">
        <title>The genome and transcriptome of the zoonotic hookworm Ancylostoma ceylanicum identify infection-specific gene families.</title>
        <authorList>
            <person name="Schwarz E.M."/>
            <person name="Hu Y."/>
            <person name="Antoshechkin I."/>
            <person name="Miller M.M."/>
            <person name="Sternberg P.W."/>
            <person name="Aroian R.V."/>
        </authorList>
    </citation>
    <scope>NUCLEOTIDE SEQUENCE</scope>
    <source>
        <strain evidence="2">HY135</strain>
    </source>
</reference>
<dbReference type="Proteomes" id="UP000024635">
    <property type="component" value="Unassembled WGS sequence"/>
</dbReference>
<dbReference type="EMBL" id="JARK01001337">
    <property type="protein sequence ID" value="EYC33905.1"/>
    <property type="molecule type" value="Genomic_DNA"/>
</dbReference>
<protein>
    <submittedName>
        <fullName evidence="1">Uncharacterized protein</fullName>
    </submittedName>
</protein>
<accession>A0A016W2M9</accession>
<proteinExistence type="predicted"/>
<organism evidence="1 2">
    <name type="scientific">Ancylostoma ceylanicum</name>
    <dbReference type="NCBI Taxonomy" id="53326"/>
    <lineage>
        <taxon>Eukaryota</taxon>
        <taxon>Metazoa</taxon>
        <taxon>Ecdysozoa</taxon>
        <taxon>Nematoda</taxon>
        <taxon>Chromadorea</taxon>
        <taxon>Rhabditida</taxon>
        <taxon>Rhabditina</taxon>
        <taxon>Rhabditomorpha</taxon>
        <taxon>Strongyloidea</taxon>
        <taxon>Ancylostomatidae</taxon>
        <taxon>Ancylostomatinae</taxon>
        <taxon>Ancylostoma</taxon>
    </lineage>
</organism>
<keyword evidence="2" id="KW-1185">Reference proteome</keyword>
<comment type="caution">
    <text evidence="1">The sequence shown here is derived from an EMBL/GenBank/DDBJ whole genome shotgun (WGS) entry which is preliminary data.</text>
</comment>
<sequence>MRCGDNKGFFSRARQSIRSFSLANGLPLAQLLWKPFEFWRQIGLCTDVIEERINGLFANGEQSVISQFYRYIESRIME</sequence>
<evidence type="ECO:0000313" key="1">
    <source>
        <dbReference type="EMBL" id="EYC33905.1"/>
    </source>
</evidence>
<evidence type="ECO:0000313" key="2">
    <source>
        <dbReference type="Proteomes" id="UP000024635"/>
    </source>
</evidence>